<dbReference type="AlphaFoldDB" id="A0A9E5A404"/>
<dbReference type="SMART" id="SM00448">
    <property type="entry name" value="REC"/>
    <property type="match status" value="1"/>
</dbReference>
<dbReference type="InterPro" id="IPR050595">
    <property type="entry name" value="Bact_response_regulator"/>
</dbReference>
<proteinExistence type="predicted"/>
<dbReference type="PROSITE" id="PS50110">
    <property type="entry name" value="RESPONSE_REGULATORY"/>
    <property type="match status" value="1"/>
</dbReference>
<dbReference type="Proteomes" id="UP001068021">
    <property type="component" value="Unassembled WGS sequence"/>
</dbReference>
<organism evidence="5">
    <name type="scientific">Methanobacterium veterum</name>
    <dbReference type="NCBI Taxonomy" id="408577"/>
    <lineage>
        <taxon>Archaea</taxon>
        <taxon>Methanobacteriati</taxon>
        <taxon>Methanobacteriota</taxon>
        <taxon>Methanomada group</taxon>
        <taxon>Methanobacteria</taxon>
        <taxon>Methanobacteriales</taxon>
        <taxon>Methanobacteriaceae</taxon>
        <taxon>Methanobacterium</taxon>
    </lineage>
</organism>
<gene>
    <name evidence="5" type="ORF">O3H35_00780</name>
    <name evidence="4" type="ORF">O3H54_07365</name>
</gene>
<feature type="modified residue" description="4-aspartylphosphate" evidence="2">
    <location>
        <position position="53"/>
    </location>
</feature>
<feature type="domain" description="Response regulatory" evidence="3">
    <location>
        <begin position="3"/>
        <end position="118"/>
    </location>
</feature>
<evidence type="ECO:0000259" key="3">
    <source>
        <dbReference type="PROSITE" id="PS50110"/>
    </source>
</evidence>
<dbReference type="GO" id="GO:0000160">
    <property type="term" value="P:phosphorelay signal transduction system"/>
    <property type="evidence" value="ECO:0007669"/>
    <property type="project" value="InterPro"/>
</dbReference>
<keyword evidence="1 2" id="KW-0597">Phosphoprotein</keyword>
<dbReference type="EMBL" id="JAPVER010000020">
    <property type="protein sequence ID" value="MCZ3365699.1"/>
    <property type="molecule type" value="Genomic_DNA"/>
</dbReference>
<reference evidence="5" key="1">
    <citation type="submission" date="2022-12" db="EMBL/GenBank/DDBJ databases">
        <title>Reclassification of two methanogenic archaea species isolated from the Kolyma lowland permafrost.</title>
        <authorList>
            <person name="Trubitsyn V.E."/>
            <person name="Rivkina E.M."/>
            <person name="Shcherbakova V.A."/>
        </authorList>
    </citation>
    <scope>NUCLEOTIDE SEQUENCE</scope>
    <source>
        <strain evidence="4">M2</strain>
        <strain evidence="5">MK4</strain>
    </source>
</reference>
<evidence type="ECO:0000256" key="2">
    <source>
        <dbReference type="PROSITE-ProRule" id="PRU00169"/>
    </source>
</evidence>
<dbReference type="PANTHER" id="PTHR44591">
    <property type="entry name" value="STRESS RESPONSE REGULATOR PROTEIN 1"/>
    <property type="match status" value="1"/>
</dbReference>
<dbReference type="InterPro" id="IPR011006">
    <property type="entry name" value="CheY-like_superfamily"/>
</dbReference>
<protein>
    <submittedName>
        <fullName evidence="5">Response regulator</fullName>
    </submittedName>
</protein>
<dbReference type="Pfam" id="PF00072">
    <property type="entry name" value="Response_reg"/>
    <property type="match status" value="1"/>
</dbReference>
<dbReference type="Proteomes" id="UP001074446">
    <property type="component" value="Unassembled WGS sequence"/>
</dbReference>
<evidence type="ECO:0000313" key="6">
    <source>
        <dbReference type="Proteomes" id="UP001068021"/>
    </source>
</evidence>
<dbReference type="EMBL" id="JAPVES010000024">
    <property type="protein sequence ID" value="MCZ3371163.1"/>
    <property type="molecule type" value="Genomic_DNA"/>
</dbReference>
<dbReference type="InterPro" id="IPR001789">
    <property type="entry name" value="Sig_transdc_resp-reg_receiver"/>
</dbReference>
<name>A0A9E5A404_9EURY</name>
<dbReference type="RefSeq" id="WP_048082014.1">
    <property type="nucleotide sequence ID" value="NZ_JAPVER010000020.1"/>
</dbReference>
<keyword evidence="6" id="KW-1185">Reference proteome</keyword>
<dbReference type="SUPFAM" id="SSF52172">
    <property type="entry name" value="CheY-like"/>
    <property type="match status" value="1"/>
</dbReference>
<dbReference type="PANTHER" id="PTHR44591:SF3">
    <property type="entry name" value="RESPONSE REGULATORY DOMAIN-CONTAINING PROTEIN"/>
    <property type="match status" value="1"/>
</dbReference>
<dbReference type="Gene3D" id="3.40.50.2300">
    <property type="match status" value="1"/>
</dbReference>
<evidence type="ECO:0000313" key="5">
    <source>
        <dbReference type="EMBL" id="MCZ3371163.1"/>
    </source>
</evidence>
<accession>A0A9E5A404</accession>
<sequence length="123" mass="13672">MVNILIVEDESIVALDIQDKVERLGYGVLAVVSSGEKAIEEVKKSQPDLVLMDIVLKGEIDGIETAERIREHFNIPIIYLTAHSDNQTLNRAKITGPFGYLVKPFVDSELRSAIEEVLSKQGH</sequence>
<comment type="caution">
    <text evidence="5">The sequence shown here is derived from an EMBL/GenBank/DDBJ whole genome shotgun (WGS) entry which is preliminary data.</text>
</comment>
<dbReference type="CDD" id="cd17534">
    <property type="entry name" value="REC_DC-like"/>
    <property type="match status" value="1"/>
</dbReference>
<evidence type="ECO:0000256" key="1">
    <source>
        <dbReference type="ARBA" id="ARBA00022553"/>
    </source>
</evidence>
<evidence type="ECO:0000313" key="4">
    <source>
        <dbReference type="EMBL" id="MCZ3365699.1"/>
    </source>
</evidence>